<protein>
    <submittedName>
        <fullName evidence="1">Uncharacterized protein</fullName>
    </submittedName>
</protein>
<organism evidence="1">
    <name type="scientific">Fagus sylvatica</name>
    <name type="common">Beechnut</name>
    <dbReference type="NCBI Taxonomy" id="28930"/>
    <lineage>
        <taxon>Eukaryota</taxon>
        <taxon>Viridiplantae</taxon>
        <taxon>Streptophyta</taxon>
        <taxon>Embryophyta</taxon>
        <taxon>Tracheophyta</taxon>
        <taxon>Spermatophyta</taxon>
        <taxon>Magnoliopsida</taxon>
        <taxon>eudicotyledons</taxon>
        <taxon>Gunneridae</taxon>
        <taxon>Pentapetalae</taxon>
        <taxon>rosids</taxon>
        <taxon>fabids</taxon>
        <taxon>Fagales</taxon>
        <taxon>Fagaceae</taxon>
        <taxon>Fagus</taxon>
    </lineage>
</organism>
<accession>A0A2N9FGL5</accession>
<gene>
    <name evidence="1" type="ORF">FSB_LOCUS14234</name>
</gene>
<sequence length="96" mass="9762">MFSIDGLGSLLILETDLGLPAWWNGGSRRGGMGNGLGFSIDFRNGLGGVVVDGVVVGNGLGLADLGLGLPISAWACRSPPGFVDLNLCLSISAWAC</sequence>
<reference evidence="1" key="1">
    <citation type="submission" date="2018-02" db="EMBL/GenBank/DDBJ databases">
        <authorList>
            <person name="Cohen D.B."/>
            <person name="Kent A.D."/>
        </authorList>
    </citation>
    <scope>NUCLEOTIDE SEQUENCE</scope>
</reference>
<proteinExistence type="predicted"/>
<name>A0A2N9FGL5_FAGSY</name>
<dbReference type="AlphaFoldDB" id="A0A2N9FGL5"/>
<evidence type="ECO:0000313" key="1">
    <source>
        <dbReference type="EMBL" id="SPC86352.1"/>
    </source>
</evidence>
<dbReference type="EMBL" id="OIVN01000846">
    <property type="protein sequence ID" value="SPC86352.1"/>
    <property type="molecule type" value="Genomic_DNA"/>
</dbReference>